<gene>
    <name evidence="1" type="ORF">HNR59_000654</name>
</gene>
<dbReference type="AlphaFoldDB" id="A0A7W9S0V0"/>
<sequence>MKRTSRMGVPSGFGDQSFWPTASQTCLGQLIRQTMKSQGRNEANDALGNPFGGLCQTVVNVEGRIRKLIKSSREPKHLAVAFHAAHGGGCYAGLAQFCHARNAARGQHGMGNLALGHG</sequence>
<reference evidence="1 2" key="1">
    <citation type="submission" date="2020-08" db="EMBL/GenBank/DDBJ databases">
        <title>Genomic Encyclopedia of Type Strains, Phase IV (KMG-IV): sequencing the most valuable type-strain genomes for metagenomic binning, comparative biology and taxonomic classification.</title>
        <authorList>
            <person name="Goeker M."/>
        </authorList>
    </citation>
    <scope>NUCLEOTIDE SEQUENCE [LARGE SCALE GENOMIC DNA]</scope>
    <source>
        <strain evidence="1 2">DSM 11099</strain>
    </source>
</reference>
<evidence type="ECO:0000313" key="1">
    <source>
        <dbReference type="EMBL" id="MBB6011309.1"/>
    </source>
</evidence>
<organism evidence="1 2">
    <name type="scientific">Aquamicrobium lusatiense</name>
    <dbReference type="NCBI Taxonomy" id="89772"/>
    <lineage>
        <taxon>Bacteria</taxon>
        <taxon>Pseudomonadati</taxon>
        <taxon>Pseudomonadota</taxon>
        <taxon>Alphaproteobacteria</taxon>
        <taxon>Hyphomicrobiales</taxon>
        <taxon>Phyllobacteriaceae</taxon>
        <taxon>Aquamicrobium</taxon>
    </lineage>
</organism>
<name>A0A7W9S0V0_9HYPH</name>
<proteinExistence type="predicted"/>
<dbReference type="Proteomes" id="UP000533306">
    <property type="component" value="Unassembled WGS sequence"/>
</dbReference>
<keyword evidence="2" id="KW-1185">Reference proteome</keyword>
<comment type="caution">
    <text evidence="1">The sequence shown here is derived from an EMBL/GenBank/DDBJ whole genome shotgun (WGS) entry which is preliminary data.</text>
</comment>
<accession>A0A7W9S0V0</accession>
<dbReference type="EMBL" id="JACHEU010000001">
    <property type="protein sequence ID" value="MBB6011309.1"/>
    <property type="molecule type" value="Genomic_DNA"/>
</dbReference>
<protein>
    <submittedName>
        <fullName evidence="1">Uncharacterized protein</fullName>
    </submittedName>
</protein>
<evidence type="ECO:0000313" key="2">
    <source>
        <dbReference type="Proteomes" id="UP000533306"/>
    </source>
</evidence>